<dbReference type="Pfam" id="PF12833">
    <property type="entry name" value="HTH_18"/>
    <property type="match status" value="1"/>
</dbReference>
<keyword evidence="1" id="KW-0805">Transcription regulation</keyword>
<dbReference type="PANTHER" id="PTHR46796">
    <property type="entry name" value="HTH-TYPE TRANSCRIPTIONAL ACTIVATOR RHAS-RELATED"/>
    <property type="match status" value="1"/>
</dbReference>
<dbReference type="EMBL" id="BMHC01000007">
    <property type="protein sequence ID" value="GGI25687.1"/>
    <property type="molecule type" value="Genomic_DNA"/>
</dbReference>
<evidence type="ECO:0000313" key="5">
    <source>
        <dbReference type="EMBL" id="GGI25687.1"/>
    </source>
</evidence>
<reference evidence="5" key="3">
    <citation type="submission" date="2022-12" db="EMBL/GenBank/DDBJ databases">
        <authorList>
            <person name="Sun Q."/>
            <person name="Zhou Y."/>
        </authorList>
    </citation>
    <scope>NUCLEOTIDE SEQUENCE</scope>
    <source>
        <strain evidence="5">CGMCC 1.15034</strain>
    </source>
</reference>
<accession>A0A410VI65</accession>
<dbReference type="SMART" id="SM00342">
    <property type="entry name" value="HTH_ARAC"/>
    <property type="match status" value="1"/>
</dbReference>
<keyword evidence="2" id="KW-0238">DNA-binding</keyword>
<dbReference type="EMBL" id="CP030058">
    <property type="protein sequence ID" value="QOZ64589.1"/>
    <property type="molecule type" value="Genomic_DNA"/>
</dbReference>
<dbReference type="InterPro" id="IPR020449">
    <property type="entry name" value="Tscrpt_reg_AraC-type_HTH"/>
</dbReference>
<reference evidence="5" key="1">
    <citation type="journal article" date="2014" name="Int. J. Syst. Evol. Microbiol.">
        <title>Complete genome sequence of Corynebacterium casei LMG S-19264T (=DSM 44701T), isolated from a smear-ripened cheese.</title>
        <authorList>
            <consortium name="US DOE Joint Genome Institute (JGI-PGF)"/>
            <person name="Walter F."/>
            <person name="Albersmeier A."/>
            <person name="Kalinowski J."/>
            <person name="Ruckert C."/>
        </authorList>
    </citation>
    <scope>NUCLEOTIDE SEQUENCE</scope>
    <source>
        <strain evidence="5">CGMCC 1.15034</strain>
    </source>
</reference>
<proteinExistence type="predicted"/>
<evidence type="ECO:0000259" key="4">
    <source>
        <dbReference type="PROSITE" id="PS01124"/>
    </source>
</evidence>
<evidence type="ECO:0000256" key="2">
    <source>
        <dbReference type="ARBA" id="ARBA00023125"/>
    </source>
</evidence>
<evidence type="ECO:0000313" key="8">
    <source>
        <dbReference type="Proteomes" id="UP000625079"/>
    </source>
</evidence>
<protein>
    <recommendedName>
        <fullName evidence="4">HTH araC/xylS-type domain-containing protein</fullName>
    </recommendedName>
</protein>
<dbReference type="Proteomes" id="UP000593880">
    <property type="component" value="Plasmid unnamed"/>
</dbReference>
<name>A0A410VI65_9BRAD</name>
<dbReference type="Gene3D" id="1.10.10.60">
    <property type="entry name" value="Homeodomain-like"/>
    <property type="match status" value="1"/>
</dbReference>
<dbReference type="PRINTS" id="PR00032">
    <property type="entry name" value="HTHARAC"/>
</dbReference>
<feature type="domain" description="HTH araC/xylS-type" evidence="4">
    <location>
        <begin position="28"/>
        <end position="125"/>
    </location>
</feature>
<dbReference type="OrthoDB" id="110167at2"/>
<evidence type="ECO:0000313" key="7">
    <source>
        <dbReference type="Proteomes" id="UP000593880"/>
    </source>
</evidence>
<evidence type="ECO:0000256" key="1">
    <source>
        <dbReference type="ARBA" id="ARBA00023015"/>
    </source>
</evidence>
<dbReference type="SUPFAM" id="SSF46689">
    <property type="entry name" value="Homeodomain-like"/>
    <property type="match status" value="2"/>
</dbReference>
<evidence type="ECO:0000256" key="3">
    <source>
        <dbReference type="ARBA" id="ARBA00023163"/>
    </source>
</evidence>
<organism evidence="5 8">
    <name type="scientific">Bradyrhizobium guangdongense</name>
    <dbReference type="NCBI Taxonomy" id="1325090"/>
    <lineage>
        <taxon>Bacteria</taxon>
        <taxon>Pseudomonadati</taxon>
        <taxon>Pseudomonadota</taxon>
        <taxon>Alphaproteobacteria</taxon>
        <taxon>Hyphomicrobiales</taxon>
        <taxon>Nitrobacteraceae</taxon>
        <taxon>Bradyrhizobium</taxon>
    </lineage>
</organism>
<dbReference type="AlphaFoldDB" id="A0A410VI65"/>
<reference evidence="6 7" key="2">
    <citation type="submission" date="2018-06" db="EMBL/GenBank/DDBJ databases">
        <title>Comparative genomics of rhizobia nodulating Arachis hypogaea in China.</title>
        <authorList>
            <person name="Li Y."/>
        </authorList>
    </citation>
    <scope>NUCLEOTIDE SEQUENCE [LARGE SCALE GENOMIC DNA]</scope>
    <source>
        <strain evidence="6 7">CCBAU 51658</strain>
        <plasmid evidence="6 7">unnamed</plasmid>
    </source>
</reference>
<dbReference type="Proteomes" id="UP000625079">
    <property type="component" value="Unassembled WGS sequence"/>
</dbReference>
<keyword evidence="6" id="KW-0614">Plasmid</keyword>
<dbReference type="PROSITE" id="PS01124">
    <property type="entry name" value="HTH_ARAC_FAMILY_2"/>
    <property type="match status" value="1"/>
</dbReference>
<keyword evidence="7" id="KW-1185">Reference proteome</keyword>
<sequence>MTCGMETAVVSADAFSAPPGDPDGSITEVALAFIKKSPEIRITLRDLERQTGASIFQLIRAFRRDLGVTPHAYLIKRRVARGADLLLQGEPAAQVAYEVGFVDQSHFTKHFKRVHGVTPKRYVAVATS</sequence>
<geneLocation type="plasmid" evidence="6 7">
    <name>unnamed</name>
</geneLocation>
<gene>
    <name evidence="5" type="ORF">GCM10010987_35620</name>
    <name evidence="6" type="ORF">XH86_38760</name>
</gene>
<dbReference type="RefSeq" id="WP_128929979.1">
    <property type="nucleotide sequence ID" value="NZ_BMHC01000007.1"/>
</dbReference>
<evidence type="ECO:0000313" key="6">
    <source>
        <dbReference type="EMBL" id="QOZ64589.1"/>
    </source>
</evidence>
<keyword evidence="3" id="KW-0804">Transcription</keyword>
<dbReference type="GO" id="GO:0003700">
    <property type="term" value="F:DNA-binding transcription factor activity"/>
    <property type="evidence" value="ECO:0007669"/>
    <property type="project" value="InterPro"/>
</dbReference>
<dbReference type="InterPro" id="IPR018060">
    <property type="entry name" value="HTH_AraC"/>
</dbReference>
<dbReference type="InterPro" id="IPR009057">
    <property type="entry name" value="Homeodomain-like_sf"/>
</dbReference>
<dbReference type="InterPro" id="IPR050204">
    <property type="entry name" value="AraC_XylS_family_regulators"/>
</dbReference>
<dbReference type="GO" id="GO:0043565">
    <property type="term" value="F:sequence-specific DNA binding"/>
    <property type="evidence" value="ECO:0007669"/>
    <property type="project" value="InterPro"/>
</dbReference>